<accession>A0AA39NSL5</accession>
<evidence type="ECO:0000256" key="1">
    <source>
        <dbReference type="SAM" id="MobiDB-lite"/>
    </source>
</evidence>
<feature type="region of interest" description="Disordered" evidence="1">
    <location>
        <begin position="1"/>
        <end position="20"/>
    </location>
</feature>
<dbReference type="AlphaFoldDB" id="A0AA39NSL5"/>
<sequence length="177" mass="20088">MAALIQVTPHSTTRERMDSVSQPFARLPSSSLSELRPRMNGISGPFRLLPTAPISALFASRTSDSCPSPPYPSSRSRGSDALAIDIESLKKLVEDHDHLPRTRKLLKAMDKVVDCLDRRQLPSIGPEVTLHQMLKENIRSIRALKWYKRPFSKKTARREMVDKILCTIWDYAVNTLY</sequence>
<reference evidence="2" key="1">
    <citation type="submission" date="2023-06" db="EMBL/GenBank/DDBJ databases">
        <authorList>
            <consortium name="Lawrence Berkeley National Laboratory"/>
            <person name="Ahrendt S."/>
            <person name="Sahu N."/>
            <person name="Indic B."/>
            <person name="Wong-Bajracharya J."/>
            <person name="Merenyi Z."/>
            <person name="Ke H.-M."/>
            <person name="Monk M."/>
            <person name="Kocsube S."/>
            <person name="Drula E."/>
            <person name="Lipzen A."/>
            <person name="Balint B."/>
            <person name="Henrissat B."/>
            <person name="Andreopoulos B."/>
            <person name="Martin F.M."/>
            <person name="Harder C.B."/>
            <person name="Rigling D."/>
            <person name="Ford K.L."/>
            <person name="Foster G.D."/>
            <person name="Pangilinan J."/>
            <person name="Papanicolaou A."/>
            <person name="Barry K."/>
            <person name="LaButti K."/>
            <person name="Viragh M."/>
            <person name="Koriabine M."/>
            <person name="Yan M."/>
            <person name="Riley R."/>
            <person name="Champramary S."/>
            <person name="Plett K.L."/>
            <person name="Tsai I.J."/>
            <person name="Slot J."/>
            <person name="Sipos G."/>
            <person name="Plett J."/>
            <person name="Nagy L.G."/>
            <person name="Grigoriev I.V."/>
        </authorList>
    </citation>
    <scope>NUCLEOTIDE SEQUENCE</scope>
    <source>
        <strain evidence="2">ICMP 16352</strain>
    </source>
</reference>
<evidence type="ECO:0000313" key="3">
    <source>
        <dbReference type="Proteomes" id="UP001175227"/>
    </source>
</evidence>
<comment type="caution">
    <text evidence="2">The sequence shown here is derived from an EMBL/GenBank/DDBJ whole genome shotgun (WGS) entry which is preliminary data.</text>
</comment>
<proteinExistence type="predicted"/>
<protein>
    <submittedName>
        <fullName evidence="2">Uncharacterized protein</fullName>
    </submittedName>
</protein>
<dbReference type="Proteomes" id="UP001175227">
    <property type="component" value="Unassembled WGS sequence"/>
</dbReference>
<keyword evidence="3" id="KW-1185">Reference proteome</keyword>
<gene>
    <name evidence="2" type="ORF">IW261DRAFT_1513067</name>
</gene>
<evidence type="ECO:0000313" key="2">
    <source>
        <dbReference type="EMBL" id="KAK0471099.1"/>
    </source>
</evidence>
<name>A0AA39NSL5_9AGAR</name>
<dbReference type="EMBL" id="JAUEPR010000054">
    <property type="protein sequence ID" value="KAK0471099.1"/>
    <property type="molecule type" value="Genomic_DNA"/>
</dbReference>
<organism evidence="2 3">
    <name type="scientific">Armillaria novae-zelandiae</name>
    <dbReference type="NCBI Taxonomy" id="153914"/>
    <lineage>
        <taxon>Eukaryota</taxon>
        <taxon>Fungi</taxon>
        <taxon>Dikarya</taxon>
        <taxon>Basidiomycota</taxon>
        <taxon>Agaricomycotina</taxon>
        <taxon>Agaricomycetes</taxon>
        <taxon>Agaricomycetidae</taxon>
        <taxon>Agaricales</taxon>
        <taxon>Marasmiineae</taxon>
        <taxon>Physalacriaceae</taxon>
        <taxon>Armillaria</taxon>
    </lineage>
</organism>